<evidence type="ECO:0000313" key="1">
    <source>
        <dbReference type="EMBL" id="SFR81896.1"/>
    </source>
</evidence>
<proteinExistence type="predicted"/>
<evidence type="ECO:0000313" key="2">
    <source>
        <dbReference type="Proteomes" id="UP000198824"/>
    </source>
</evidence>
<sequence>MILFDLACAQGHVFEGWFGSSDDYEHQRARGLVSCPMCGAGGVEKAVMAPRVAAKGNQAPSAATVKAVLGALAKAQAKALEGSDYVGPRFAAEARAMHEGATPHRTIHGQASLAEARALVEDGVPVAPLPLPVRPPGTDN</sequence>
<dbReference type="Pfam" id="PF06676">
    <property type="entry name" value="DUF1178"/>
    <property type="match status" value="1"/>
</dbReference>
<dbReference type="AlphaFoldDB" id="A0A1I6JSD6"/>
<name>A0A1I6JSD6_9SPHN</name>
<organism evidence="1 2">
    <name type="scientific">Sphingomonas jatrophae</name>
    <dbReference type="NCBI Taxonomy" id="1166337"/>
    <lineage>
        <taxon>Bacteria</taxon>
        <taxon>Pseudomonadati</taxon>
        <taxon>Pseudomonadota</taxon>
        <taxon>Alphaproteobacteria</taxon>
        <taxon>Sphingomonadales</taxon>
        <taxon>Sphingomonadaceae</taxon>
        <taxon>Sphingomonas</taxon>
    </lineage>
</organism>
<dbReference type="OrthoDB" id="9799894at2"/>
<dbReference type="RefSeq" id="WP_093310948.1">
    <property type="nucleotide sequence ID" value="NZ_FOZG01000001.1"/>
</dbReference>
<protein>
    <submittedName>
        <fullName evidence="1">Uncharacterized protein</fullName>
    </submittedName>
</protein>
<reference evidence="1 2" key="1">
    <citation type="submission" date="2016-10" db="EMBL/GenBank/DDBJ databases">
        <authorList>
            <person name="de Groot N.N."/>
        </authorList>
    </citation>
    <scope>NUCLEOTIDE SEQUENCE [LARGE SCALE GENOMIC DNA]</scope>
    <source>
        <strain evidence="1 2">S5-249</strain>
    </source>
</reference>
<gene>
    <name evidence="1" type="ORF">SAMN05192580_0781</name>
</gene>
<dbReference type="PIRSF" id="PIRSF032131">
    <property type="entry name" value="UCP032131"/>
    <property type="match status" value="1"/>
</dbReference>
<accession>A0A1I6JSD6</accession>
<dbReference type="EMBL" id="FOZG01000001">
    <property type="protein sequence ID" value="SFR81896.1"/>
    <property type="molecule type" value="Genomic_DNA"/>
</dbReference>
<dbReference type="Proteomes" id="UP000198824">
    <property type="component" value="Unassembled WGS sequence"/>
</dbReference>
<keyword evidence="2" id="KW-1185">Reference proteome</keyword>
<dbReference type="InterPro" id="IPR009562">
    <property type="entry name" value="DUF1178"/>
</dbReference>
<dbReference type="STRING" id="1166337.SAMN05192580_0781"/>